<name>A0ABU3P3I3_9FIRM</name>
<dbReference type="RefSeq" id="WP_413782051.1">
    <property type="nucleotide sequence ID" value="NZ_JAUOZS010000001.1"/>
</dbReference>
<proteinExistence type="predicted"/>
<dbReference type="Proteomes" id="UP001254848">
    <property type="component" value="Unassembled WGS sequence"/>
</dbReference>
<evidence type="ECO:0000313" key="2">
    <source>
        <dbReference type="EMBL" id="MDT8903598.1"/>
    </source>
</evidence>
<evidence type="ECO:0000313" key="3">
    <source>
        <dbReference type="Proteomes" id="UP001254848"/>
    </source>
</evidence>
<dbReference type="Pfam" id="PF01936">
    <property type="entry name" value="NYN"/>
    <property type="match status" value="1"/>
</dbReference>
<comment type="caution">
    <text evidence="2">The sequence shown here is derived from an EMBL/GenBank/DDBJ whole genome shotgun (WGS) entry which is preliminary data.</text>
</comment>
<organism evidence="2 3">
    <name type="scientific">Anaeroselena agilis</name>
    <dbReference type="NCBI Taxonomy" id="3063788"/>
    <lineage>
        <taxon>Bacteria</taxon>
        <taxon>Bacillati</taxon>
        <taxon>Bacillota</taxon>
        <taxon>Negativicutes</taxon>
        <taxon>Acetonemataceae</taxon>
        <taxon>Anaeroselena</taxon>
    </lineage>
</organism>
<protein>
    <submittedName>
        <fullName evidence="2">NYN domain-containing protein</fullName>
    </submittedName>
</protein>
<accession>A0ABU3P3I3</accession>
<sequence length="250" mass="28033">MGISLKPIAILVDVENISPHMAIYAIRLAKRTCQPVILVSDWAACGDIRGNLWRQLKNRNDITITQVDKADNGENALDMALINSARSLFTAGIRQFFFVSSDGDFSGIISELRAGGAKVTGIGQWCASEDLKNACDRFLYFPLGANHRAARKAKWAKIIPDAQPVDYVRDCWIKAYRAIAKKYRWILLTKLCGSWAKQSKGVEIPADHPAEPRDMIKIYHDSFEWKLAGGKMLIRLKQPPTIMKVQEEDG</sequence>
<evidence type="ECO:0000259" key="1">
    <source>
        <dbReference type="Pfam" id="PF01936"/>
    </source>
</evidence>
<feature type="domain" description="NYN" evidence="1">
    <location>
        <begin position="8"/>
        <end position="140"/>
    </location>
</feature>
<dbReference type="InterPro" id="IPR021139">
    <property type="entry name" value="NYN"/>
</dbReference>
<dbReference type="EMBL" id="JAUOZS010000001">
    <property type="protein sequence ID" value="MDT8903598.1"/>
    <property type="molecule type" value="Genomic_DNA"/>
</dbReference>
<dbReference type="Gene3D" id="3.40.50.1010">
    <property type="entry name" value="5'-nuclease"/>
    <property type="match status" value="1"/>
</dbReference>
<reference evidence="2 3" key="1">
    <citation type="submission" date="2023-07" db="EMBL/GenBank/DDBJ databases">
        <title>The novel representative of Negativicutes class, Anaeroselena agilis gen. nov. sp. nov.</title>
        <authorList>
            <person name="Prokofeva M.I."/>
            <person name="Elcheninov A.G."/>
            <person name="Klyukina A."/>
            <person name="Kublanov I.V."/>
            <person name="Frolov E.N."/>
            <person name="Podosokorskaya O.A."/>
        </authorList>
    </citation>
    <scope>NUCLEOTIDE SEQUENCE [LARGE SCALE GENOMIC DNA]</scope>
    <source>
        <strain evidence="2 3">4137-cl</strain>
    </source>
</reference>
<dbReference type="PANTHER" id="PTHR35811:SF1">
    <property type="entry name" value="HTH OST-TYPE DOMAIN-CONTAINING PROTEIN"/>
    <property type="match status" value="1"/>
</dbReference>
<keyword evidence="3" id="KW-1185">Reference proteome</keyword>
<gene>
    <name evidence="2" type="ORF">Q4T40_20420</name>
</gene>
<dbReference type="PANTHER" id="PTHR35811">
    <property type="entry name" value="SLR1870 PROTEIN"/>
    <property type="match status" value="1"/>
</dbReference>